<feature type="region of interest" description="Disordered" evidence="1">
    <location>
        <begin position="144"/>
        <end position="174"/>
    </location>
</feature>
<sequence>MKPRIRLAVLAPVLVSSLALGSAPLLAASAQAAAVPSLTCSVKQTPNTTGKYDVSVTGAQPGTTVTVHGGNATHQFNFATNADDDGNASTSGFIPAGKVTASNEDDKVSCGTVKQAEQKNAQDQYNAGFQRGLSETLKTCKENSANQGFAQPDPNYERGYNAGVDKALSSPKCK</sequence>
<proteinExistence type="predicted"/>
<evidence type="ECO:0000256" key="1">
    <source>
        <dbReference type="SAM" id="MobiDB-lite"/>
    </source>
</evidence>
<protein>
    <recommendedName>
        <fullName evidence="4">Secreted protein</fullName>
    </recommendedName>
</protein>
<name>A0AB39Y8U1_9ACTN</name>
<feature type="signal peptide" evidence="2">
    <location>
        <begin position="1"/>
        <end position="27"/>
    </location>
</feature>
<evidence type="ECO:0008006" key="4">
    <source>
        <dbReference type="Google" id="ProtNLM"/>
    </source>
</evidence>
<dbReference type="RefSeq" id="WP_369778492.1">
    <property type="nucleotide sequence ID" value="NZ_CP165727.1"/>
</dbReference>
<evidence type="ECO:0000256" key="2">
    <source>
        <dbReference type="SAM" id="SignalP"/>
    </source>
</evidence>
<reference evidence="3" key="1">
    <citation type="submission" date="2024-08" db="EMBL/GenBank/DDBJ databases">
        <authorList>
            <person name="Yu S.T."/>
        </authorList>
    </citation>
    <scope>NUCLEOTIDE SEQUENCE</scope>
    <source>
        <strain evidence="3">R33</strain>
    </source>
</reference>
<evidence type="ECO:0000313" key="3">
    <source>
        <dbReference type="EMBL" id="XDV65526.1"/>
    </source>
</evidence>
<feature type="chain" id="PRO_5044294883" description="Secreted protein" evidence="2">
    <location>
        <begin position="28"/>
        <end position="174"/>
    </location>
</feature>
<accession>A0AB39Y8U1</accession>
<dbReference type="AlphaFoldDB" id="A0AB39Y8U1"/>
<organism evidence="3">
    <name type="scientific">Streptomyces sp. R33</name>
    <dbReference type="NCBI Taxonomy" id="3238629"/>
    <lineage>
        <taxon>Bacteria</taxon>
        <taxon>Bacillati</taxon>
        <taxon>Actinomycetota</taxon>
        <taxon>Actinomycetes</taxon>
        <taxon>Kitasatosporales</taxon>
        <taxon>Streptomycetaceae</taxon>
        <taxon>Streptomyces</taxon>
    </lineage>
</organism>
<keyword evidence="2" id="KW-0732">Signal</keyword>
<dbReference type="EMBL" id="CP165727">
    <property type="protein sequence ID" value="XDV65526.1"/>
    <property type="molecule type" value="Genomic_DNA"/>
</dbReference>
<gene>
    <name evidence="3" type="ORF">AB5J51_22575</name>
</gene>